<feature type="compositionally biased region" description="Pro residues" evidence="1">
    <location>
        <begin position="73"/>
        <end position="91"/>
    </location>
</feature>
<gene>
    <name evidence="3" type="ORF">F4562_005230</name>
</gene>
<dbReference type="Proteomes" id="UP000540685">
    <property type="component" value="Unassembled WGS sequence"/>
</dbReference>
<comment type="caution">
    <text evidence="3">The sequence shown here is derived from an EMBL/GenBank/DDBJ whole genome shotgun (WGS) entry which is preliminary data.</text>
</comment>
<dbReference type="AlphaFoldDB" id="A0A7W9IJZ7"/>
<keyword evidence="2" id="KW-0472">Membrane</keyword>
<dbReference type="EMBL" id="JACHMP010000001">
    <property type="protein sequence ID" value="MBB5822168.1"/>
    <property type="molecule type" value="Genomic_DNA"/>
</dbReference>
<evidence type="ECO:0000313" key="4">
    <source>
        <dbReference type="Proteomes" id="UP000540685"/>
    </source>
</evidence>
<evidence type="ECO:0000256" key="1">
    <source>
        <dbReference type="SAM" id="MobiDB-lite"/>
    </source>
</evidence>
<name>A0A7W9IJZ7_9ACTN</name>
<protein>
    <submittedName>
        <fullName evidence="3">Uncharacterized protein</fullName>
    </submittedName>
</protein>
<feature type="compositionally biased region" description="Low complexity" evidence="1">
    <location>
        <begin position="97"/>
        <end position="116"/>
    </location>
</feature>
<proteinExistence type="predicted"/>
<feature type="compositionally biased region" description="Basic residues" evidence="1">
    <location>
        <begin position="7"/>
        <end position="18"/>
    </location>
</feature>
<feature type="compositionally biased region" description="Low complexity" evidence="1">
    <location>
        <begin position="129"/>
        <end position="167"/>
    </location>
</feature>
<evidence type="ECO:0000256" key="2">
    <source>
        <dbReference type="SAM" id="Phobius"/>
    </source>
</evidence>
<accession>A0A7W9IJZ7</accession>
<keyword evidence="4" id="KW-1185">Reference proteome</keyword>
<keyword evidence="2" id="KW-1133">Transmembrane helix</keyword>
<evidence type="ECO:0000313" key="3">
    <source>
        <dbReference type="EMBL" id="MBB5822168.1"/>
    </source>
</evidence>
<feature type="transmembrane region" description="Helical" evidence="2">
    <location>
        <begin position="222"/>
        <end position="243"/>
    </location>
</feature>
<reference evidence="3 4" key="1">
    <citation type="submission" date="2020-08" db="EMBL/GenBank/DDBJ databases">
        <title>Sequencing the genomes of 1000 actinobacteria strains.</title>
        <authorList>
            <person name="Klenk H.-P."/>
        </authorList>
    </citation>
    <scope>NUCLEOTIDE SEQUENCE [LARGE SCALE GENOMIC DNA]</scope>
    <source>
        <strain evidence="3 4">DSM 46887</strain>
    </source>
</reference>
<feature type="region of interest" description="Disordered" evidence="1">
    <location>
        <begin position="47"/>
        <end position="214"/>
    </location>
</feature>
<keyword evidence="2" id="KW-0812">Transmembrane</keyword>
<organism evidence="3 4">
    <name type="scientific">Streptosporangium becharense</name>
    <dbReference type="NCBI Taxonomy" id="1816182"/>
    <lineage>
        <taxon>Bacteria</taxon>
        <taxon>Bacillati</taxon>
        <taxon>Actinomycetota</taxon>
        <taxon>Actinomycetes</taxon>
        <taxon>Streptosporangiales</taxon>
        <taxon>Streptosporangiaceae</taxon>
        <taxon>Streptosporangium</taxon>
    </lineage>
</organism>
<sequence length="252" mass="26319">MFECPRNRRRRGVQHRTGVRSTSCSIHRSFFDMCSARSRGWGAIVKPTATPRRSRAAAGVRNGWRPGEAPRPQGVPSPPEVPHLRLVPPPRPEVRRPASPARRAPGGARRATGPGESAESAGATKASRAAKVAGTAGVVKIAGVRSPSVPSRGASGSARGSSGGAEARPGRGGRNPRPSRGAGRGPLPPGRRPAPERTRGSVRGPVRGSARPPLRLTRRGKATVAAVVVLLAFGILWLCVRSTGSMWPIGSV</sequence>
<feature type="region of interest" description="Disordered" evidence="1">
    <location>
        <begin position="1"/>
        <end position="20"/>
    </location>
</feature>